<evidence type="ECO:0000313" key="1">
    <source>
        <dbReference type="EMBL" id="PAV17813.1"/>
    </source>
</evidence>
<dbReference type="Proteomes" id="UP000217199">
    <property type="component" value="Unassembled WGS sequence"/>
</dbReference>
<name>A0A286UDZ6_9AGAM</name>
<keyword evidence="2" id="KW-1185">Reference proteome</keyword>
<dbReference type="InParanoid" id="A0A286UDZ6"/>
<organism evidence="1 2">
    <name type="scientific">Pyrrhoderma noxium</name>
    <dbReference type="NCBI Taxonomy" id="2282107"/>
    <lineage>
        <taxon>Eukaryota</taxon>
        <taxon>Fungi</taxon>
        <taxon>Dikarya</taxon>
        <taxon>Basidiomycota</taxon>
        <taxon>Agaricomycotina</taxon>
        <taxon>Agaricomycetes</taxon>
        <taxon>Hymenochaetales</taxon>
        <taxon>Hymenochaetaceae</taxon>
        <taxon>Pyrrhoderma</taxon>
    </lineage>
</organism>
<accession>A0A286UDZ6</accession>
<sequence length="174" mass="19321">MSSSGANSTSLASASTHFQVGAIYAVLFSRRPEENWHWSVCVATSATEVICIHAIQPNTNDLSQWALDIKELDLESSQSACVAVRIGLQDNIWAIINVLSTISMSIPSTDKGVEPVFTCRVWWREAIRKLRQSGLINCRDVDLLERECIAFARQNRPEKGEAQHLLIYTTSGSL</sequence>
<dbReference type="AlphaFoldDB" id="A0A286UDZ6"/>
<proteinExistence type="predicted"/>
<protein>
    <submittedName>
        <fullName evidence="1">Uncharacterized protein</fullName>
    </submittedName>
</protein>
<gene>
    <name evidence="1" type="ORF">PNOK_0629900</name>
</gene>
<reference evidence="1 2" key="1">
    <citation type="journal article" date="2017" name="Mol. Ecol.">
        <title>Comparative and population genomic landscape of Phellinus noxius: A hypervariable fungus causing root rot in trees.</title>
        <authorList>
            <person name="Chung C.L."/>
            <person name="Lee T.J."/>
            <person name="Akiba M."/>
            <person name="Lee H.H."/>
            <person name="Kuo T.H."/>
            <person name="Liu D."/>
            <person name="Ke H.M."/>
            <person name="Yokoi T."/>
            <person name="Roa M.B."/>
            <person name="Lu M.J."/>
            <person name="Chang Y.Y."/>
            <person name="Ann P.J."/>
            <person name="Tsai J.N."/>
            <person name="Chen C.Y."/>
            <person name="Tzean S.S."/>
            <person name="Ota Y."/>
            <person name="Hattori T."/>
            <person name="Sahashi N."/>
            <person name="Liou R.F."/>
            <person name="Kikuchi T."/>
            <person name="Tsai I.J."/>
        </authorList>
    </citation>
    <scope>NUCLEOTIDE SEQUENCE [LARGE SCALE GENOMIC DNA]</scope>
    <source>
        <strain evidence="1 2">FFPRI411160</strain>
    </source>
</reference>
<dbReference type="OrthoDB" id="3016366at2759"/>
<comment type="caution">
    <text evidence="1">The sequence shown here is derived from an EMBL/GenBank/DDBJ whole genome shotgun (WGS) entry which is preliminary data.</text>
</comment>
<dbReference type="EMBL" id="NBII01000006">
    <property type="protein sequence ID" value="PAV17813.1"/>
    <property type="molecule type" value="Genomic_DNA"/>
</dbReference>
<evidence type="ECO:0000313" key="2">
    <source>
        <dbReference type="Proteomes" id="UP000217199"/>
    </source>
</evidence>